<dbReference type="GO" id="GO:0016024">
    <property type="term" value="P:CDP-diacylglycerol biosynthetic process"/>
    <property type="evidence" value="ECO:0007669"/>
    <property type="project" value="UniProtKB-UniPathway"/>
</dbReference>
<evidence type="ECO:0000256" key="19">
    <source>
        <dbReference type="SAM" id="Phobius"/>
    </source>
</evidence>
<evidence type="ECO:0000256" key="6">
    <source>
        <dbReference type="ARBA" id="ARBA00012487"/>
    </source>
</evidence>
<evidence type="ECO:0000256" key="13">
    <source>
        <dbReference type="ARBA" id="ARBA00022989"/>
    </source>
</evidence>
<keyword evidence="8" id="KW-1003">Cell membrane</keyword>
<keyword evidence="14" id="KW-0443">Lipid metabolism</keyword>
<evidence type="ECO:0000256" key="11">
    <source>
        <dbReference type="ARBA" id="ARBA00022692"/>
    </source>
</evidence>
<feature type="transmembrane region" description="Helical" evidence="19">
    <location>
        <begin position="217"/>
        <end position="237"/>
    </location>
</feature>
<dbReference type="EMBL" id="CP003154">
    <property type="protein sequence ID" value="AFL74668.1"/>
    <property type="molecule type" value="Genomic_DNA"/>
</dbReference>
<keyword evidence="21" id="KW-1185">Reference proteome</keyword>
<organism evidence="20 21">
    <name type="scientific">Thiocystis violascens (strain ATCC 17096 / DSM 198 / 6111)</name>
    <name type="common">Chromatium violascens</name>
    <dbReference type="NCBI Taxonomy" id="765911"/>
    <lineage>
        <taxon>Bacteria</taxon>
        <taxon>Pseudomonadati</taxon>
        <taxon>Pseudomonadota</taxon>
        <taxon>Gammaproteobacteria</taxon>
        <taxon>Chromatiales</taxon>
        <taxon>Chromatiaceae</taxon>
        <taxon>Thiocystis</taxon>
    </lineage>
</organism>
<dbReference type="Pfam" id="PF01148">
    <property type="entry name" value="CTP_transf_1"/>
    <property type="match status" value="1"/>
</dbReference>
<comment type="catalytic activity">
    <reaction evidence="1 18">
        <text>a 1,2-diacyl-sn-glycero-3-phosphate + CTP + H(+) = a CDP-1,2-diacyl-sn-glycerol + diphosphate</text>
        <dbReference type="Rhea" id="RHEA:16229"/>
        <dbReference type="ChEBI" id="CHEBI:15378"/>
        <dbReference type="ChEBI" id="CHEBI:33019"/>
        <dbReference type="ChEBI" id="CHEBI:37563"/>
        <dbReference type="ChEBI" id="CHEBI:58332"/>
        <dbReference type="ChEBI" id="CHEBI:58608"/>
        <dbReference type="EC" id="2.7.7.41"/>
    </reaction>
</comment>
<evidence type="ECO:0000313" key="21">
    <source>
        <dbReference type="Proteomes" id="UP000006062"/>
    </source>
</evidence>
<evidence type="ECO:0000256" key="3">
    <source>
        <dbReference type="ARBA" id="ARBA00005119"/>
    </source>
</evidence>
<gene>
    <name evidence="20" type="ordered locus">Thivi_2750</name>
</gene>
<dbReference type="eggNOG" id="COG4589">
    <property type="taxonomic scope" value="Bacteria"/>
</dbReference>
<dbReference type="Proteomes" id="UP000006062">
    <property type="component" value="Chromosome"/>
</dbReference>
<keyword evidence="11 18" id="KW-0812">Transmembrane</keyword>
<evidence type="ECO:0000313" key="20">
    <source>
        <dbReference type="EMBL" id="AFL74668.1"/>
    </source>
</evidence>
<evidence type="ECO:0000256" key="7">
    <source>
        <dbReference type="ARBA" id="ARBA00019373"/>
    </source>
</evidence>
<proteinExistence type="inferred from homology"/>
<keyword evidence="15 19" id="KW-0472">Membrane</keyword>
<keyword evidence="10 18" id="KW-0808">Transferase</keyword>
<feature type="transmembrane region" description="Helical" evidence="19">
    <location>
        <begin position="43"/>
        <end position="63"/>
    </location>
</feature>
<dbReference type="PANTHER" id="PTHR46382:SF1">
    <property type="entry name" value="PHOSPHATIDATE CYTIDYLYLTRANSFERASE"/>
    <property type="match status" value="1"/>
</dbReference>
<evidence type="ECO:0000256" key="4">
    <source>
        <dbReference type="ARBA" id="ARBA00005189"/>
    </source>
</evidence>
<evidence type="ECO:0000256" key="16">
    <source>
        <dbReference type="ARBA" id="ARBA00023209"/>
    </source>
</evidence>
<evidence type="ECO:0000256" key="10">
    <source>
        <dbReference type="ARBA" id="ARBA00022679"/>
    </source>
</evidence>
<keyword evidence="17" id="KW-1208">Phospholipid metabolism</keyword>
<dbReference type="UniPathway" id="UPA00557">
    <property type="reaction ID" value="UER00614"/>
</dbReference>
<feature type="transmembrane region" description="Helical" evidence="19">
    <location>
        <begin position="151"/>
        <end position="170"/>
    </location>
</feature>
<dbReference type="STRING" id="765911.Thivi_2750"/>
<comment type="pathway">
    <text evidence="3 18">Phospholipid metabolism; CDP-diacylglycerol biosynthesis; CDP-diacylglycerol from sn-glycerol 3-phosphate: step 3/3.</text>
</comment>
<dbReference type="PROSITE" id="PS01315">
    <property type="entry name" value="CDS"/>
    <property type="match status" value="1"/>
</dbReference>
<accession>I3YCF0</accession>
<evidence type="ECO:0000256" key="18">
    <source>
        <dbReference type="RuleBase" id="RU003938"/>
    </source>
</evidence>
<name>I3YCF0_THIV6</name>
<dbReference type="AlphaFoldDB" id="I3YCF0"/>
<feature type="transmembrane region" description="Helical" evidence="19">
    <location>
        <begin position="91"/>
        <end position="110"/>
    </location>
</feature>
<keyword evidence="9" id="KW-0444">Lipid biosynthesis</keyword>
<dbReference type="PANTHER" id="PTHR46382">
    <property type="entry name" value="PHOSPHATIDATE CYTIDYLYLTRANSFERASE"/>
    <property type="match status" value="1"/>
</dbReference>
<dbReference type="HOGENOM" id="CLU_037294_1_2_6"/>
<evidence type="ECO:0000256" key="5">
    <source>
        <dbReference type="ARBA" id="ARBA00010185"/>
    </source>
</evidence>
<feature type="transmembrane region" description="Helical" evidence="19">
    <location>
        <begin position="190"/>
        <end position="211"/>
    </location>
</feature>
<dbReference type="KEGG" id="tvi:Thivi_2750"/>
<feature type="transmembrane region" description="Helical" evidence="19">
    <location>
        <begin position="21"/>
        <end position="37"/>
    </location>
</feature>
<protein>
    <recommendedName>
        <fullName evidence="7 18">Phosphatidate cytidylyltransferase</fullName>
        <ecNumber evidence="6 18">2.7.7.41</ecNumber>
    </recommendedName>
</protein>
<dbReference type="GO" id="GO:0005886">
    <property type="term" value="C:plasma membrane"/>
    <property type="evidence" value="ECO:0007669"/>
    <property type="project" value="UniProtKB-SubCell"/>
</dbReference>
<sequence length="283" mass="31033">MPMSELNSTLRAASSLQRRTFTAFLLGPLVIAVILWLPTPAFALFFTVALLLAAWEWCALAGLRQTPPRVAYLAVMASCMGLFWLRPDWSVWLFGVSLLFWIVQAIRLWRVRRIEPVAGFQSWLLPIGLLVLVAPWAALVDLHRVPELGPGLVLFLMILIWTADSMAYFVGRRWGRAKLAPAVSPGKTRVGVYGAILGAMICGLAFSWIQSLGVPETLLILAVCGLSALLSVVGDLYESLLKRRRGVKDSSHLLPGHGGLLDRIDSLTAAAPFFALGMAWVIT</sequence>
<evidence type="ECO:0000256" key="12">
    <source>
        <dbReference type="ARBA" id="ARBA00022695"/>
    </source>
</evidence>
<dbReference type="InterPro" id="IPR000374">
    <property type="entry name" value="PC_trans"/>
</dbReference>
<comment type="subcellular location">
    <subcellularLocation>
        <location evidence="2">Cell membrane</location>
        <topology evidence="2">Multi-pass membrane protein</topology>
    </subcellularLocation>
</comment>
<evidence type="ECO:0000256" key="9">
    <source>
        <dbReference type="ARBA" id="ARBA00022516"/>
    </source>
</evidence>
<evidence type="ECO:0000256" key="15">
    <source>
        <dbReference type="ARBA" id="ARBA00023136"/>
    </source>
</evidence>
<reference evidence="20 21" key="1">
    <citation type="submission" date="2012-06" db="EMBL/GenBank/DDBJ databases">
        <title>Complete sequence of Thiocystis violascens DSM 198.</title>
        <authorList>
            <consortium name="US DOE Joint Genome Institute"/>
            <person name="Lucas S."/>
            <person name="Han J."/>
            <person name="Lapidus A."/>
            <person name="Cheng J.-F."/>
            <person name="Goodwin L."/>
            <person name="Pitluck S."/>
            <person name="Peters L."/>
            <person name="Ovchinnikova G."/>
            <person name="Teshima H."/>
            <person name="Detter J.C."/>
            <person name="Han C."/>
            <person name="Tapia R."/>
            <person name="Land M."/>
            <person name="Hauser L."/>
            <person name="Kyrpides N."/>
            <person name="Ivanova N."/>
            <person name="Pagani I."/>
            <person name="Vogl K."/>
            <person name="Liu Z."/>
            <person name="Frigaard N.-U."/>
            <person name="Bryant D."/>
            <person name="Woyke T."/>
        </authorList>
    </citation>
    <scope>NUCLEOTIDE SEQUENCE [LARGE SCALE GENOMIC DNA]</scope>
    <source>
        <strain evidence="21">ATCC 17096 / DSM 198 / 6111</strain>
    </source>
</reference>
<comment type="similarity">
    <text evidence="5 18">Belongs to the CDS family.</text>
</comment>
<keyword evidence="13 19" id="KW-1133">Transmembrane helix</keyword>
<evidence type="ECO:0000256" key="8">
    <source>
        <dbReference type="ARBA" id="ARBA00022475"/>
    </source>
</evidence>
<evidence type="ECO:0000256" key="2">
    <source>
        <dbReference type="ARBA" id="ARBA00004651"/>
    </source>
</evidence>
<keyword evidence="16" id="KW-0594">Phospholipid biosynthesis</keyword>
<comment type="pathway">
    <text evidence="4">Lipid metabolism.</text>
</comment>
<evidence type="ECO:0000256" key="14">
    <source>
        <dbReference type="ARBA" id="ARBA00023098"/>
    </source>
</evidence>
<evidence type="ECO:0000256" key="17">
    <source>
        <dbReference type="ARBA" id="ARBA00023264"/>
    </source>
</evidence>
<dbReference type="GO" id="GO:0004605">
    <property type="term" value="F:phosphatidate cytidylyltransferase activity"/>
    <property type="evidence" value="ECO:0007669"/>
    <property type="project" value="UniProtKB-EC"/>
</dbReference>
<dbReference type="EC" id="2.7.7.41" evidence="6 18"/>
<evidence type="ECO:0000256" key="1">
    <source>
        <dbReference type="ARBA" id="ARBA00001698"/>
    </source>
</evidence>
<keyword evidence="12 18" id="KW-0548">Nucleotidyltransferase</keyword>
<feature type="transmembrane region" description="Helical" evidence="19">
    <location>
        <begin position="122"/>
        <end position="139"/>
    </location>
</feature>
<feature type="transmembrane region" description="Helical" evidence="19">
    <location>
        <begin position="70"/>
        <end position="85"/>
    </location>
</feature>